<sequence length="133" mass="14227">MGITRQYGTMKNGSFRFGPANPSIDLSTVSSKGEFSLSITVNVRDAKGSVAQGEEIIFTVDKHPEWLSIPAVTAITNNSGNAVLTIHGRVGSAAESGYVAFKVTNKNNPEQNGSGMIAFTGKHGGRMKRLFFF</sequence>
<dbReference type="SUPFAM" id="SSF49373">
    <property type="entry name" value="Invasin/intimin cell-adhesion fragments"/>
    <property type="match status" value="1"/>
</dbReference>
<dbReference type="Proteomes" id="UP001597480">
    <property type="component" value="Unassembled WGS sequence"/>
</dbReference>
<name>A0ABW5NZY2_9FLAO</name>
<dbReference type="Gene3D" id="2.60.40.10">
    <property type="entry name" value="Immunoglobulins"/>
    <property type="match status" value="1"/>
</dbReference>
<dbReference type="RefSeq" id="WP_379822650.1">
    <property type="nucleotide sequence ID" value="NZ_JBHUMD010000030.1"/>
</dbReference>
<dbReference type="InterPro" id="IPR008964">
    <property type="entry name" value="Invasin/intimin_cell_adhesion"/>
</dbReference>
<keyword evidence="2" id="KW-1185">Reference proteome</keyword>
<comment type="caution">
    <text evidence="1">The sequence shown here is derived from an EMBL/GenBank/DDBJ whole genome shotgun (WGS) entry which is preliminary data.</text>
</comment>
<reference evidence="2" key="1">
    <citation type="journal article" date="2019" name="Int. J. Syst. Evol. Microbiol.">
        <title>The Global Catalogue of Microorganisms (GCM) 10K type strain sequencing project: providing services to taxonomists for standard genome sequencing and annotation.</title>
        <authorList>
            <consortium name="The Broad Institute Genomics Platform"/>
            <consortium name="The Broad Institute Genome Sequencing Center for Infectious Disease"/>
            <person name="Wu L."/>
            <person name="Ma J."/>
        </authorList>
    </citation>
    <scope>NUCLEOTIDE SEQUENCE [LARGE SCALE GENOMIC DNA]</scope>
    <source>
        <strain evidence="2">KCTC 42107</strain>
    </source>
</reference>
<evidence type="ECO:0000313" key="2">
    <source>
        <dbReference type="Proteomes" id="UP001597480"/>
    </source>
</evidence>
<dbReference type="EMBL" id="JBHUMD010000030">
    <property type="protein sequence ID" value="MFD2603719.1"/>
    <property type="molecule type" value="Genomic_DNA"/>
</dbReference>
<dbReference type="InterPro" id="IPR013783">
    <property type="entry name" value="Ig-like_fold"/>
</dbReference>
<accession>A0ABW5NZY2</accession>
<protein>
    <submittedName>
        <fullName evidence="1">Uncharacterized protein</fullName>
    </submittedName>
</protein>
<gene>
    <name evidence="1" type="ORF">ACFSR3_16770</name>
</gene>
<proteinExistence type="predicted"/>
<evidence type="ECO:0000313" key="1">
    <source>
        <dbReference type="EMBL" id="MFD2603719.1"/>
    </source>
</evidence>
<organism evidence="1 2">
    <name type="scientific">Flavobacterium suzhouense</name>
    <dbReference type="NCBI Taxonomy" id="1529638"/>
    <lineage>
        <taxon>Bacteria</taxon>
        <taxon>Pseudomonadati</taxon>
        <taxon>Bacteroidota</taxon>
        <taxon>Flavobacteriia</taxon>
        <taxon>Flavobacteriales</taxon>
        <taxon>Flavobacteriaceae</taxon>
        <taxon>Flavobacterium</taxon>
    </lineage>
</organism>